<evidence type="ECO:0000313" key="3">
    <source>
        <dbReference type="Proteomes" id="UP000177140"/>
    </source>
</evidence>
<evidence type="ECO:0000259" key="1">
    <source>
        <dbReference type="PROSITE" id="PS50878"/>
    </source>
</evidence>
<dbReference type="CDD" id="cd01651">
    <property type="entry name" value="RT_G2_intron"/>
    <property type="match status" value="1"/>
</dbReference>
<accession>A0A1G2QKP5</accession>
<feature type="domain" description="Reverse transcriptase" evidence="1">
    <location>
        <begin position="70"/>
        <end position="289"/>
    </location>
</feature>
<proteinExistence type="predicted"/>
<dbReference type="PROSITE" id="PS50878">
    <property type="entry name" value="RT_POL"/>
    <property type="match status" value="1"/>
</dbReference>
<dbReference type="InterPro" id="IPR043502">
    <property type="entry name" value="DNA/RNA_pol_sf"/>
</dbReference>
<dbReference type="PANTHER" id="PTHR34047:SF8">
    <property type="entry name" value="PROTEIN YKFC"/>
    <property type="match status" value="1"/>
</dbReference>
<dbReference type="Pfam" id="PF00078">
    <property type="entry name" value="RVT_1"/>
    <property type="match status" value="1"/>
</dbReference>
<comment type="caution">
    <text evidence="2">The sequence shown here is derived from an EMBL/GenBank/DDBJ whole genome shotgun (WGS) entry which is preliminary data.</text>
</comment>
<evidence type="ECO:0000313" key="2">
    <source>
        <dbReference type="EMBL" id="OHA61224.1"/>
    </source>
</evidence>
<dbReference type="Proteomes" id="UP000177140">
    <property type="component" value="Unassembled WGS sequence"/>
</dbReference>
<name>A0A1G2QKP5_9BACT</name>
<dbReference type="InterPro" id="IPR000477">
    <property type="entry name" value="RT_dom"/>
</dbReference>
<dbReference type="SUPFAM" id="SSF56672">
    <property type="entry name" value="DNA/RNA polymerases"/>
    <property type="match status" value="1"/>
</dbReference>
<organism evidence="2 3">
    <name type="scientific">Candidatus Vogelbacteria bacterium RIFOXYD2_FULL_44_9</name>
    <dbReference type="NCBI Taxonomy" id="1802441"/>
    <lineage>
        <taxon>Bacteria</taxon>
        <taxon>Candidatus Vogeliibacteriota</taxon>
    </lineage>
</organism>
<protein>
    <recommendedName>
        <fullName evidence="1">Reverse transcriptase domain-containing protein</fullName>
    </recommendedName>
</protein>
<sequence length="352" mass="41356">MNNRIVTRKLLLGGGLNGHDLYNKIIALENLFSAWTEFKRGKLKKQDIIDLSVILEESIFDLNQRLKDGSYKHSAYKDFYIYDPKLRHIHKAEAIDRLLHQAIFQILQPLYDRQFIFDSYSSRLNKGVHKARARFHKLAWRLSRNNTRTVWVLKCDIRKFFDSVDHRILLAILARKIKDEKVLGLLAEIISSFETSPDKGIPLGNLTSQLFSNVYLNELDQEIKRKWRIKNYVRYADDFLILDTDRAKLEELLPMIADFLSTNLKLSLHPDKVFIQRFAKGVDFLGNVTYPHHQILRTKTKKRVLKKMKKLKKELKMEKVSAEYVYQAQASFLGLTKYCRGREIEKKIKSGL</sequence>
<reference evidence="2 3" key="1">
    <citation type="journal article" date="2016" name="Nat. Commun.">
        <title>Thousands of microbial genomes shed light on interconnected biogeochemical processes in an aquifer system.</title>
        <authorList>
            <person name="Anantharaman K."/>
            <person name="Brown C.T."/>
            <person name="Hug L.A."/>
            <person name="Sharon I."/>
            <person name="Castelle C.J."/>
            <person name="Probst A.J."/>
            <person name="Thomas B.C."/>
            <person name="Singh A."/>
            <person name="Wilkins M.J."/>
            <person name="Karaoz U."/>
            <person name="Brodie E.L."/>
            <person name="Williams K.H."/>
            <person name="Hubbard S.S."/>
            <person name="Banfield J.F."/>
        </authorList>
    </citation>
    <scope>NUCLEOTIDE SEQUENCE [LARGE SCALE GENOMIC DNA]</scope>
</reference>
<dbReference type="AlphaFoldDB" id="A0A1G2QKP5"/>
<dbReference type="PANTHER" id="PTHR34047">
    <property type="entry name" value="NUCLEAR INTRON MATURASE 1, MITOCHONDRIAL-RELATED"/>
    <property type="match status" value="1"/>
</dbReference>
<dbReference type="InterPro" id="IPR051083">
    <property type="entry name" value="GrpII_Intron_Splice-Mob/Def"/>
</dbReference>
<gene>
    <name evidence="2" type="ORF">A2556_01865</name>
</gene>
<dbReference type="EMBL" id="MHTM01000039">
    <property type="protein sequence ID" value="OHA61224.1"/>
    <property type="molecule type" value="Genomic_DNA"/>
</dbReference>